<evidence type="ECO:0000313" key="3">
    <source>
        <dbReference type="Proteomes" id="UP001148786"/>
    </source>
</evidence>
<proteinExistence type="predicted"/>
<feature type="region of interest" description="Disordered" evidence="1">
    <location>
        <begin position="1"/>
        <end position="67"/>
    </location>
</feature>
<accession>A0A9W8JV41</accession>
<dbReference type="EMBL" id="JANKHO010001075">
    <property type="protein sequence ID" value="KAJ3503914.1"/>
    <property type="molecule type" value="Genomic_DNA"/>
</dbReference>
<feature type="compositionally biased region" description="Acidic residues" evidence="1">
    <location>
        <begin position="575"/>
        <end position="589"/>
    </location>
</feature>
<dbReference type="Proteomes" id="UP001148786">
    <property type="component" value="Unassembled WGS sequence"/>
</dbReference>
<sequence length="668" mass="74752">MSPTGHPQAYREAYQSYSDDSNEQSPAAPSTTLEYPTAAQHHLPPSIATSPPSYSPGPQSYLPLSTDRQPATLSQNTLIAETIASTSQSLPRGTAMSYAAGTSMFTSSNAATSNTTPSNMAAATQLQGLHNMPIRGTKNAPKTFKGRYTEVDRFIEHYERLIQQYGLVTDSDKCKGLLEYCSEKVRSFLETDISCRVNTYNWNDLKKLILKYYDAERYTARFKPSDLSDYITKSSSKPMHAMNHWKRYYRNYATIAGFLLTKQLLSEREYLVYFWLGLPANVRTVFEGKLTVNNPLHDTANPWTIAQVSTVAEAYFKRNKFSDMILHGRSFGYGREESEDDDEDHNSESEFASSEAESDSDSEVKHKRHRKKAEQKKKRGKEDSLSQLAKPVLERAHKYQGNPEDIQGLIQQLNTMSLEDPTYGPLYFRVMQMDTSGHAAKCIAREPPKYSNQLPNPTVYPSMHSYTAPAAAIIPPQASAVPPQPYPPPAPVPPQPYGFNRNVGYSPTTYPNNIPLGNGAGSNTYPGRPVPGIPAAPQAPTLPASQLQTTALQTNFISTREEVGNFYVRQGTSMESEDDWEEEEQEEQENYGMGAWEDEDGEFADEEAEDDEVYDVYSAERTTRSSTRARKEAIKAPVRKPVVKFDGVQAPPRRRAVKDLPIMLDPNV</sequence>
<feature type="compositionally biased region" description="Basic residues" evidence="1">
    <location>
        <begin position="365"/>
        <end position="379"/>
    </location>
</feature>
<keyword evidence="3" id="KW-1185">Reference proteome</keyword>
<feature type="region of interest" description="Disordered" evidence="1">
    <location>
        <begin position="332"/>
        <end position="387"/>
    </location>
</feature>
<organism evidence="2 3">
    <name type="scientific">Agrocybe chaxingu</name>
    <dbReference type="NCBI Taxonomy" id="84603"/>
    <lineage>
        <taxon>Eukaryota</taxon>
        <taxon>Fungi</taxon>
        <taxon>Dikarya</taxon>
        <taxon>Basidiomycota</taxon>
        <taxon>Agaricomycotina</taxon>
        <taxon>Agaricomycetes</taxon>
        <taxon>Agaricomycetidae</taxon>
        <taxon>Agaricales</taxon>
        <taxon>Agaricineae</taxon>
        <taxon>Strophariaceae</taxon>
        <taxon>Agrocybe</taxon>
    </lineage>
</organism>
<gene>
    <name evidence="2" type="ORF">NLJ89_g8222</name>
</gene>
<comment type="caution">
    <text evidence="2">The sequence shown here is derived from an EMBL/GenBank/DDBJ whole genome shotgun (WGS) entry which is preliminary data.</text>
</comment>
<evidence type="ECO:0000313" key="2">
    <source>
        <dbReference type="EMBL" id="KAJ3503914.1"/>
    </source>
</evidence>
<dbReference type="AlphaFoldDB" id="A0A9W8JV41"/>
<feature type="compositionally biased region" description="Polar residues" evidence="1">
    <location>
        <begin position="15"/>
        <end position="34"/>
    </location>
</feature>
<protein>
    <submittedName>
        <fullName evidence="2">Uncharacterized protein</fullName>
    </submittedName>
</protein>
<evidence type="ECO:0000256" key="1">
    <source>
        <dbReference type="SAM" id="MobiDB-lite"/>
    </source>
</evidence>
<feature type="compositionally biased region" description="Acidic residues" evidence="1">
    <location>
        <begin position="596"/>
        <end position="614"/>
    </location>
</feature>
<dbReference type="OrthoDB" id="2961286at2759"/>
<feature type="region of interest" description="Disordered" evidence="1">
    <location>
        <begin position="573"/>
        <end position="633"/>
    </location>
</feature>
<reference evidence="2" key="1">
    <citation type="submission" date="2022-07" db="EMBL/GenBank/DDBJ databases">
        <title>Genome Sequence of Agrocybe chaxingu.</title>
        <authorList>
            <person name="Buettner E."/>
        </authorList>
    </citation>
    <scope>NUCLEOTIDE SEQUENCE</scope>
    <source>
        <strain evidence="2">MP-N11</strain>
    </source>
</reference>
<feature type="compositionally biased region" description="Low complexity" evidence="1">
    <location>
        <begin position="50"/>
        <end position="65"/>
    </location>
</feature>
<name>A0A9W8JV41_9AGAR</name>